<dbReference type="SUPFAM" id="SSF81606">
    <property type="entry name" value="PP2C-like"/>
    <property type="match status" value="1"/>
</dbReference>
<evidence type="ECO:0000313" key="2">
    <source>
        <dbReference type="EMBL" id="BDU68726.1"/>
    </source>
</evidence>
<protein>
    <recommendedName>
        <fullName evidence="4">PPM-type phosphatase domain-containing protein</fullName>
    </recommendedName>
</protein>
<name>A0ABM8DP45_9BACT</name>
<accession>A0ABM8DP45</accession>
<dbReference type="Proteomes" id="UP001242010">
    <property type="component" value="Chromosome"/>
</dbReference>
<sequence>MPLTTGPSRPQDGRSTNEDAYSLGRSPVPHALLCDGPGAASRAAARAVKLFLTLFNQAPMTDLGQFQTWIHWAHLPDSALLGGPQSTFLALACLGSRVLGACAGDSRLYLLPREGGPRILTEGAAKDRLGSGRVTPFPIHQQVGSGDVLLLMSDGAWTPLNLARLRAIRSKSPSRHISEFPLMLLDEAGRSGRADDMTVVALAIP</sequence>
<proteinExistence type="predicted"/>
<feature type="region of interest" description="Disordered" evidence="1">
    <location>
        <begin position="1"/>
        <end position="21"/>
    </location>
</feature>
<gene>
    <name evidence="2" type="ORF">GETHOR_08270</name>
</gene>
<keyword evidence="3" id="KW-1185">Reference proteome</keyword>
<evidence type="ECO:0000313" key="3">
    <source>
        <dbReference type="Proteomes" id="UP001242010"/>
    </source>
</evidence>
<reference evidence="3" key="1">
    <citation type="journal article" date="2023" name="Int. J. Syst. Evol. Microbiol.">
        <title>Mesoterricola silvestris gen. nov., sp. nov., Mesoterricola sediminis sp. nov., Geothrix oryzae sp. nov., Geothrix edaphica sp. nov., Geothrix rubra sp. nov., and Geothrix limicola sp. nov., six novel members of Acidobacteriota isolated from soils.</title>
        <authorList>
            <person name="Itoh H."/>
            <person name="Sugisawa Y."/>
            <person name="Mise K."/>
            <person name="Xu Z."/>
            <person name="Kuniyasu M."/>
            <person name="Ushijima N."/>
            <person name="Kawano K."/>
            <person name="Kobayashi E."/>
            <person name="Shiratori Y."/>
            <person name="Masuda Y."/>
            <person name="Senoo K."/>
        </authorList>
    </citation>
    <scope>NUCLEOTIDE SEQUENCE [LARGE SCALE GENOMIC DNA]</scope>
    <source>
        <strain evidence="3">Red222</strain>
    </source>
</reference>
<evidence type="ECO:0008006" key="4">
    <source>
        <dbReference type="Google" id="ProtNLM"/>
    </source>
</evidence>
<dbReference type="Gene3D" id="3.60.40.10">
    <property type="entry name" value="PPM-type phosphatase domain"/>
    <property type="match status" value="1"/>
</dbReference>
<dbReference type="InterPro" id="IPR036457">
    <property type="entry name" value="PPM-type-like_dom_sf"/>
</dbReference>
<dbReference type="RefSeq" id="WP_286355363.1">
    <property type="nucleotide sequence ID" value="NZ_AP027079.1"/>
</dbReference>
<evidence type="ECO:0000256" key="1">
    <source>
        <dbReference type="SAM" id="MobiDB-lite"/>
    </source>
</evidence>
<organism evidence="2 3">
    <name type="scientific">Geothrix oryzae</name>
    <dbReference type="NCBI Taxonomy" id="2927975"/>
    <lineage>
        <taxon>Bacteria</taxon>
        <taxon>Pseudomonadati</taxon>
        <taxon>Acidobacteriota</taxon>
        <taxon>Holophagae</taxon>
        <taxon>Holophagales</taxon>
        <taxon>Holophagaceae</taxon>
        <taxon>Geothrix</taxon>
    </lineage>
</organism>
<dbReference type="EMBL" id="AP027079">
    <property type="protein sequence ID" value="BDU68726.1"/>
    <property type="molecule type" value="Genomic_DNA"/>
</dbReference>